<sequence>MIKKFTLASLLSIALLSGGHAIADDKGKQGSHVVNINSASAETLDKELKFVGEKTAERIVEHREKHGEFENVEELSEVKGVGAQIIKANRTRMVTE</sequence>
<dbReference type="InterPro" id="IPR004509">
    <property type="entry name" value="Competence_ComEA_HhH"/>
</dbReference>
<keyword evidence="1" id="KW-0732">Signal</keyword>
<proteinExistence type="predicted"/>
<dbReference type="SUPFAM" id="SSF47781">
    <property type="entry name" value="RuvA domain 2-like"/>
    <property type="match status" value="1"/>
</dbReference>
<feature type="signal peptide" evidence="1">
    <location>
        <begin position="1"/>
        <end position="23"/>
    </location>
</feature>
<dbReference type="GO" id="GO:0015628">
    <property type="term" value="P:protein secretion by the type II secretion system"/>
    <property type="evidence" value="ECO:0007669"/>
    <property type="project" value="TreeGrafter"/>
</dbReference>
<gene>
    <name evidence="2" type="primary">comEA</name>
    <name evidence="2" type="ORF">EHSB41UT_01249</name>
</gene>
<organism evidence="2 3">
    <name type="scientific">Parendozoicomonas haliclonae</name>
    <dbReference type="NCBI Taxonomy" id="1960125"/>
    <lineage>
        <taxon>Bacteria</taxon>
        <taxon>Pseudomonadati</taxon>
        <taxon>Pseudomonadota</taxon>
        <taxon>Gammaproteobacteria</taxon>
        <taxon>Oceanospirillales</taxon>
        <taxon>Endozoicomonadaceae</taxon>
        <taxon>Parendozoicomonas</taxon>
    </lineage>
</organism>
<dbReference type="InterPro" id="IPR051675">
    <property type="entry name" value="Endo/Exo/Phosphatase_dom_1"/>
</dbReference>
<dbReference type="EMBL" id="FWPT01000003">
    <property type="protein sequence ID" value="SMA41427.1"/>
    <property type="molecule type" value="Genomic_DNA"/>
</dbReference>
<dbReference type="Gene3D" id="1.10.150.280">
    <property type="entry name" value="AF1531-like domain"/>
    <property type="match status" value="1"/>
</dbReference>
<evidence type="ECO:0000313" key="3">
    <source>
        <dbReference type="Proteomes" id="UP000196573"/>
    </source>
</evidence>
<dbReference type="GO" id="GO:0015627">
    <property type="term" value="C:type II protein secretion system complex"/>
    <property type="evidence" value="ECO:0007669"/>
    <property type="project" value="TreeGrafter"/>
</dbReference>
<dbReference type="PANTHER" id="PTHR21180:SF32">
    <property type="entry name" value="ENDONUCLEASE_EXONUCLEASE_PHOSPHATASE FAMILY DOMAIN-CONTAINING PROTEIN 1"/>
    <property type="match status" value="1"/>
</dbReference>
<dbReference type="InterPro" id="IPR010994">
    <property type="entry name" value="RuvA_2-like"/>
</dbReference>
<dbReference type="AlphaFoldDB" id="A0A1X7AGY0"/>
<reference evidence="2 3" key="1">
    <citation type="submission" date="2017-03" db="EMBL/GenBank/DDBJ databases">
        <authorList>
            <person name="Afonso C.L."/>
            <person name="Miller P.J."/>
            <person name="Scott M.A."/>
            <person name="Spackman E."/>
            <person name="Goraichik I."/>
            <person name="Dimitrov K.M."/>
            <person name="Suarez D.L."/>
            <person name="Swayne D.E."/>
        </authorList>
    </citation>
    <scope>NUCLEOTIDE SEQUENCE [LARGE SCALE GENOMIC DNA]</scope>
    <source>
        <strain evidence="2">SB41UT1</strain>
    </source>
</reference>
<dbReference type="PANTHER" id="PTHR21180">
    <property type="entry name" value="ENDONUCLEASE/EXONUCLEASE/PHOSPHATASE FAMILY DOMAIN-CONTAINING PROTEIN 1"/>
    <property type="match status" value="1"/>
</dbReference>
<feature type="chain" id="PRO_5012236841" evidence="1">
    <location>
        <begin position="24"/>
        <end position="96"/>
    </location>
</feature>
<dbReference type="RefSeq" id="WP_165767174.1">
    <property type="nucleotide sequence ID" value="NZ_CBCSCN010000009.1"/>
</dbReference>
<dbReference type="Proteomes" id="UP000196573">
    <property type="component" value="Unassembled WGS sequence"/>
</dbReference>
<protein>
    <submittedName>
        <fullName evidence="2">ComE operon protein 1</fullName>
    </submittedName>
</protein>
<accession>A0A1X7AGY0</accession>
<keyword evidence="3" id="KW-1185">Reference proteome</keyword>
<evidence type="ECO:0000256" key="1">
    <source>
        <dbReference type="SAM" id="SignalP"/>
    </source>
</evidence>
<dbReference type="NCBIfam" id="TIGR00426">
    <property type="entry name" value="competence protein ComEA helix-hairpin-helix repeat region"/>
    <property type="match status" value="1"/>
</dbReference>
<evidence type="ECO:0000313" key="2">
    <source>
        <dbReference type="EMBL" id="SMA41427.1"/>
    </source>
</evidence>
<dbReference type="Pfam" id="PF12836">
    <property type="entry name" value="HHH_3"/>
    <property type="match status" value="1"/>
</dbReference>
<name>A0A1X7AGY0_9GAMM</name>